<gene>
    <name evidence="2" type="ORF">BDA99DRAFT_540477</name>
</gene>
<dbReference type="EMBL" id="JAIXMP010000025">
    <property type="protein sequence ID" value="KAI9253869.1"/>
    <property type="molecule type" value="Genomic_DNA"/>
</dbReference>
<keyword evidence="3" id="KW-1185">Reference proteome</keyword>
<dbReference type="AlphaFoldDB" id="A0AAD5JTN5"/>
<accession>A0AAD5JTN5</accession>
<name>A0AAD5JTN5_9FUNG</name>
<feature type="domain" description="F-box" evidence="1">
    <location>
        <begin position="161"/>
        <end position="206"/>
    </location>
</feature>
<dbReference type="SUPFAM" id="SSF81383">
    <property type="entry name" value="F-box domain"/>
    <property type="match status" value="1"/>
</dbReference>
<protein>
    <recommendedName>
        <fullName evidence="1">F-box domain-containing protein</fullName>
    </recommendedName>
</protein>
<dbReference type="SUPFAM" id="SSF48452">
    <property type="entry name" value="TPR-like"/>
    <property type="match status" value="1"/>
</dbReference>
<proteinExistence type="predicted"/>
<dbReference type="SMART" id="SM00367">
    <property type="entry name" value="LRR_CC"/>
    <property type="match status" value="4"/>
</dbReference>
<organism evidence="2 3">
    <name type="scientific">Phascolomyces articulosus</name>
    <dbReference type="NCBI Taxonomy" id="60185"/>
    <lineage>
        <taxon>Eukaryota</taxon>
        <taxon>Fungi</taxon>
        <taxon>Fungi incertae sedis</taxon>
        <taxon>Mucoromycota</taxon>
        <taxon>Mucoromycotina</taxon>
        <taxon>Mucoromycetes</taxon>
        <taxon>Mucorales</taxon>
        <taxon>Lichtheimiaceae</taxon>
        <taxon>Phascolomyces</taxon>
    </lineage>
</organism>
<dbReference type="InterPro" id="IPR032675">
    <property type="entry name" value="LRR_dom_sf"/>
</dbReference>
<dbReference type="PANTHER" id="PTHR13318:SF190">
    <property type="entry name" value="PARTNER OF PAIRED, ISOFORM B"/>
    <property type="match status" value="1"/>
</dbReference>
<sequence>MLKHHTSSAFPVYTLNVNETKNYFLKVGEAIDKHDYDTAIKFATNTIDNINQSLLVSVLNHRAYAFAMNGQFDKGIKDAKQMISIAPTLPLCHERFGFLYAMSGRQQKAIVAYEAALKRIELQEKINDSQKAQEHSHHEPIVNEKALATQRDNSRIDFLMALPTELSYYIISDLGDDDKDLVECILVSRKWRELIVGCPIVWMCLSIDDSDVGDILPILPNIAPFVQDLMVTKNNRFKILKVLELEAITLRNIHPNSIQLLESSFLWQVRATLTKLELHFGEGEIVFKLSDLLYIFPYLTILIYTTTKPLSNIGIEEKPISENHPLEDLQLRAQSISRQVICPLLQKCQEIRRLVLDGCWDNDILHDINARCLNLEVLGYNPYSNVTQLKRQNNKGDIVGICEFYTLEGGDRYGISPNDLLPIIQKNMKRLEVLVAAFSISESQQAGYIPIVEHLGQEYNDLWLPNLRELTFWSDPKGLMESLFLRSISGCKSLEILDVTYACHTSAIVDTLRILPPLKRLELKQSQDEAGDTDLKQLFKYYAEASTNTVSTVPTLEYIHLDDCKGVTNEVLANLGDIPTLTKAMFYGHSRVSEKGIQCFFKKLTKITDFVLGSLDNVTDNTIMALGDLPCLQALALENLPHISDRGIISLIDKTVNLKRLDLMQCTTITGFAIEYAKRKNVIVKIEH</sequence>
<dbReference type="Pfam" id="PF12937">
    <property type="entry name" value="F-box-like"/>
    <property type="match status" value="1"/>
</dbReference>
<dbReference type="InterPro" id="IPR006553">
    <property type="entry name" value="Leu-rich_rpt_Cys-con_subtyp"/>
</dbReference>
<dbReference type="InterPro" id="IPR011990">
    <property type="entry name" value="TPR-like_helical_dom_sf"/>
</dbReference>
<comment type="caution">
    <text evidence="2">The sequence shown here is derived from an EMBL/GenBank/DDBJ whole genome shotgun (WGS) entry which is preliminary data.</text>
</comment>
<dbReference type="Gene3D" id="1.20.1280.50">
    <property type="match status" value="1"/>
</dbReference>
<dbReference type="SMART" id="SM00028">
    <property type="entry name" value="TPR"/>
    <property type="match status" value="2"/>
</dbReference>
<dbReference type="GO" id="GO:0031146">
    <property type="term" value="P:SCF-dependent proteasomal ubiquitin-dependent protein catabolic process"/>
    <property type="evidence" value="ECO:0007669"/>
    <property type="project" value="TreeGrafter"/>
</dbReference>
<dbReference type="InterPro" id="IPR036047">
    <property type="entry name" value="F-box-like_dom_sf"/>
</dbReference>
<dbReference type="Gene3D" id="1.25.40.10">
    <property type="entry name" value="Tetratricopeptide repeat domain"/>
    <property type="match status" value="1"/>
</dbReference>
<dbReference type="Gene3D" id="3.80.10.10">
    <property type="entry name" value="Ribonuclease Inhibitor"/>
    <property type="match status" value="2"/>
</dbReference>
<dbReference type="GO" id="GO:0019005">
    <property type="term" value="C:SCF ubiquitin ligase complex"/>
    <property type="evidence" value="ECO:0007669"/>
    <property type="project" value="TreeGrafter"/>
</dbReference>
<dbReference type="SUPFAM" id="SSF52047">
    <property type="entry name" value="RNI-like"/>
    <property type="match status" value="1"/>
</dbReference>
<evidence type="ECO:0000313" key="3">
    <source>
        <dbReference type="Proteomes" id="UP001209540"/>
    </source>
</evidence>
<dbReference type="InterPro" id="IPR019734">
    <property type="entry name" value="TPR_rpt"/>
</dbReference>
<reference evidence="2" key="1">
    <citation type="journal article" date="2022" name="IScience">
        <title>Evolution of zygomycete secretomes and the origins of terrestrial fungal ecologies.</title>
        <authorList>
            <person name="Chang Y."/>
            <person name="Wang Y."/>
            <person name="Mondo S."/>
            <person name="Ahrendt S."/>
            <person name="Andreopoulos W."/>
            <person name="Barry K."/>
            <person name="Beard J."/>
            <person name="Benny G.L."/>
            <person name="Blankenship S."/>
            <person name="Bonito G."/>
            <person name="Cuomo C."/>
            <person name="Desiro A."/>
            <person name="Gervers K.A."/>
            <person name="Hundley H."/>
            <person name="Kuo A."/>
            <person name="LaButti K."/>
            <person name="Lang B.F."/>
            <person name="Lipzen A."/>
            <person name="O'Donnell K."/>
            <person name="Pangilinan J."/>
            <person name="Reynolds N."/>
            <person name="Sandor L."/>
            <person name="Smith M.E."/>
            <person name="Tsang A."/>
            <person name="Grigoriev I.V."/>
            <person name="Stajich J.E."/>
            <person name="Spatafora J.W."/>
        </authorList>
    </citation>
    <scope>NUCLEOTIDE SEQUENCE</scope>
    <source>
        <strain evidence="2">RSA 2281</strain>
    </source>
</reference>
<evidence type="ECO:0000313" key="2">
    <source>
        <dbReference type="EMBL" id="KAI9253869.1"/>
    </source>
</evidence>
<dbReference type="InterPro" id="IPR001810">
    <property type="entry name" value="F-box_dom"/>
</dbReference>
<dbReference type="Proteomes" id="UP001209540">
    <property type="component" value="Unassembled WGS sequence"/>
</dbReference>
<reference evidence="2" key="2">
    <citation type="submission" date="2023-02" db="EMBL/GenBank/DDBJ databases">
        <authorList>
            <consortium name="DOE Joint Genome Institute"/>
            <person name="Mondo S.J."/>
            <person name="Chang Y."/>
            <person name="Wang Y."/>
            <person name="Ahrendt S."/>
            <person name="Andreopoulos W."/>
            <person name="Barry K."/>
            <person name="Beard J."/>
            <person name="Benny G.L."/>
            <person name="Blankenship S."/>
            <person name="Bonito G."/>
            <person name="Cuomo C."/>
            <person name="Desiro A."/>
            <person name="Gervers K.A."/>
            <person name="Hundley H."/>
            <person name="Kuo A."/>
            <person name="LaButti K."/>
            <person name="Lang B.F."/>
            <person name="Lipzen A."/>
            <person name="O'Donnell K."/>
            <person name="Pangilinan J."/>
            <person name="Reynolds N."/>
            <person name="Sandor L."/>
            <person name="Smith M.W."/>
            <person name="Tsang A."/>
            <person name="Grigoriev I.V."/>
            <person name="Stajich J.E."/>
            <person name="Spatafora J.W."/>
        </authorList>
    </citation>
    <scope>NUCLEOTIDE SEQUENCE</scope>
    <source>
        <strain evidence="2">RSA 2281</strain>
    </source>
</reference>
<dbReference type="PANTHER" id="PTHR13318">
    <property type="entry name" value="PARTNER OF PAIRED, ISOFORM B-RELATED"/>
    <property type="match status" value="1"/>
</dbReference>
<evidence type="ECO:0000259" key="1">
    <source>
        <dbReference type="Pfam" id="PF12937"/>
    </source>
</evidence>